<evidence type="ECO:0000256" key="4">
    <source>
        <dbReference type="ARBA" id="ARBA00023002"/>
    </source>
</evidence>
<dbReference type="InterPro" id="IPR013118">
    <property type="entry name" value="Mannitol_DH_C"/>
</dbReference>
<dbReference type="Pfam" id="PF01232">
    <property type="entry name" value="Mannitol_dh"/>
    <property type="match status" value="1"/>
</dbReference>
<evidence type="ECO:0000256" key="2">
    <source>
        <dbReference type="ARBA" id="ARBA00012939"/>
    </source>
</evidence>
<dbReference type="Gene3D" id="1.10.1040.10">
    <property type="entry name" value="N-(1-d-carboxylethyl)-l-norvaline Dehydrogenase, domain 2"/>
    <property type="match status" value="1"/>
</dbReference>
<dbReference type="EC" id="1.1.1.17" evidence="2 6"/>
<dbReference type="InterPro" id="IPR013131">
    <property type="entry name" value="Mannitol_DH_N"/>
</dbReference>
<evidence type="ECO:0000313" key="9">
    <source>
        <dbReference type="EMBL" id="RLE09180.1"/>
    </source>
</evidence>
<dbReference type="HAMAP" id="MF_00196">
    <property type="entry name" value="Mannitol_dehydrog"/>
    <property type="match status" value="1"/>
</dbReference>
<gene>
    <name evidence="6" type="primary">mtlD</name>
    <name evidence="9" type="ORF">DRJ00_04860</name>
</gene>
<organism evidence="9 10">
    <name type="scientific">Aerophobetes bacterium</name>
    <dbReference type="NCBI Taxonomy" id="2030807"/>
    <lineage>
        <taxon>Bacteria</taxon>
        <taxon>Candidatus Aerophobota</taxon>
    </lineage>
</organism>
<dbReference type="GO" id="GO:0008926">
    <property type="term" value="F:mannitol-1-phosphate 5-dehydrogenase activity"/>
    <property type="evidence" value="ECO:0007669"/>
    <property type="project" value="UniProtKB-UniRule"/>
</dbReference>
<dbReference type="InterPro" id="IPR008927">
    <property type="entry name" value="6-PGluconate_DH-like_C_sf"/>
</dbReference>
<dbReference type="Gene3D" id="3.40.50.720">
    <property type="entry name" value="NAD(P)-binding Rossmann-like Domain"/>
    <property type="match status" value="1"/>
</dbReference>
<evidence type="ECO:0000256" key="1">
    <source>
        <dbReference type="ARBA" id="ARBA00006541"/>
    </source>
</evidence>
<evidence type="ECO:0000256" key="3">
    <source>
        <dbReference type="ARBA" id="ARBA00016219"/>
    </source>
</evidence>
<evidence type="ECO:0000256" key="6">
    <source>
        <dbReference type="HAMAP-Rule" id="MF_00196"/>
    </source>
</evidence>
<dbReference type="SUPFAM" id="SSF48179">
    <property type="entry name" value="6-phosphogluconate dehydrogenase C-terminal domain-like"/>
    <property type="match status" value="1"/>
</dbReference>
<dbReference type="Proteomes" id="UP000279422">
    <property type="component" value="Unassembled WGS sequence"/>
</dbReference>
<dbReference type="GO" id="GO:0005829">
    <property type="term" value="C:cytosol"/>
    <property type="evidence" value="ECO:0007669"/>
    <property type="project" value="TreeGrafter"/>
</dbReference>
<dbReference type="InterPro" id="IPR023028">
    <property type="entry name" value="Mannitol_1_phos_5_DH"/>
</dbReference>
<evidence type="ECO:0000259" key="8">
    <source>
        <dbReference type="Pfam" id="PF08125"/>
    </source>
</evidence>
<dbReference type="SUPFAM" id="SSF51735">
    <property type="entry name" value="NAD(P)-binding Rossmann-fold domains"/>
    <property type="match status" value="1"/>
</dbReference>
<dbReference type="PANTHER" id="PTHR30524">
    <property type="entry name" value="MANNITOL-1-PHOSPHATE 5-DEHYDROGENASE"/>
    <property type="match status" value="1"/>
</dbReference>
<sequence>MMSPRWLTGIRLSRITSFLSFFPLRHAGQDNVRGARQMKKAVQFGAGNIGRGFLGQLFNQSGYEVVFIEVKEELISQLNREHSYRLRIVGEKTEELIIDKVRAVDGRDKVKVAEEIREAEVMATAVGVRNLSSVASLVAEGMRQRANFKVKEPINLIICENVPNASQVFRDYLLREIEHEYRDYVDLHLGLVESVVSRMVPIIPPEIRKKDPTFIMAEEYSILPVDKKGFKGKIPEIKGMIPYENLYAYEEQKLFIHNAGHAICAYLGYLKGYRYIWQAIEDEEIRRIVRAALEESGAALIRKHGFKPEEQRAHIEDLLRRFANRALNDSIARVGRDPIRKLGPHERLIGSAKLAYQYGIIPQNIARGIAAALLFDMEEDEEARKLSQMRRKEGVDVVLKKICQIDPESHLGRLIKKNLNDK</sequence>
<evidence type="ECO:0000259" key="7">
    <source>
        <dbReference type="Pfam" id="PF01232"/>
    </source>
</evidence>
<evidence type="ECO:0000256" key="5">
    <source>
        <dbReference type="ARBA" id="ARBA00023027"/>
    </source>
</evidence>
<dbReference type="InterPro" id="IPR000669">
    <property type="entry name" value="Mannitol_DH"/>
</dbReference>
<comment type="caution">
    <text evidence="9">The sequence shown here is derived from an EMBL/GenBank/DDBJ whole genome shotgun (WGS) entry which is preliminary data.</text>
</comment>
<evidence type="ECO:0000313" key="10">
    <source>
        <dbReference type="Proteomes" id="UP000279422"/>
    </source>
</evidence>
<reference evidence="9 10" key="1">
    <citation type="submission" date="2018-06" db="EMBL/GenBank/DDBJ databases">
        <title>Extensive metabolic versatility and redundancy in microbially diverse, dynamic hydrothermal sediments.</title>
        <authorList>
            <person name="Dombrowski N."/>
            <person name="Teske A."/>
            <person name="Baker B.J."/>
        </authorList>
    </citation>
    <scope>NUCLEOTIDE SEQUENCE [LARGE SCALE GENOMIC DNA]</scope>
    <source>
        <strain evidence="9">B47_G16</strain>
    </source>
</reference>
<feature type="domain" description="Mannitol dehydrogenase C-terminal" evidence="8">
    <location>
        <begin position="245"/>
        <end position="403"/>
    </location>
</feature>
<name>A0A497E3L7_UNCAE</name>
<feature type="binding site" evidence="6">
    <location>
        <begin position="41"/>
        <end position="52"/>
    </location>
    <ligand>
        <name>NAD(+)</name>
        <dbReference type="ChEBI" id="CHEBI:57540"/>
    </ligand>
</feature>
<dbReference type="AlphaFoldDB" id="A0A497E3L7"/>
<dbReference type="GO" id="GO:0019592">
    <property type="term" value="P:mannitol catabolic process"/>
    <property type="evidence" value="ECO:0007669"/>
    <property type="project" value="TreeGrafter"/>
</dbReference>
<protein>
    <recommendedName>
        <fullName evidence="3 6">Mannitol-1-phosphate 5-dehydrogenase</fullName>
        <ecNumber evidence="2 6">1.1.1.17</ecNumber>
    </recommendedName>
</protein>
<dbReference type="InterPro" id="IPR013328">
    <property type="entry name" value="6PGD_dom2"/>
</dbReference>
<feature type="domain" description="Mannitol dehydrogenase N-terminal" evidence="7">
    <location>
        <begin position="40"/>
        <end position="238"/>
    </location>
</feature>
<dbReference type="PANTHER" id="PTHR30524:SF0">
    <property type="entry name" value="ALTRONATE OXIDOREDUCTASE-RELATED"/>
    <property type="match status" value="1"/>
</dbReference>
<dbReference type="Pfam" id="PF08125">
    <property type="entry name" value="Mannitol_dh_C"/>
    <property type="match status" value="1"/>
</dbReference>
<keyword evidence="4 6" id="KW-0560">Oxidoreductase</keyword>
<dbReference type="PRINTS" id="PR00084">
    <property type="entry name" value="MTLDHDRGNASE"/>
</dbReference>
<dbReference type="InterPro" id="IPR036291">
    <property type="entry name" value="NAD(P)-bd_dom_sf"/>
</dbReference>
<comment type="catalytic activity">
    <reaction evidence="6">
        <text>D-mannitol 1-phosphate + NAD(+) = beta-D-fructose 6-phosphate + NADH + H(+)</text>
        <dbReference type="Rhea" id="RHEA:19661"/>
        <dbReference type="ChEBI" id="CHEBI:15378"/>
        <dbReference type="ChEBI" id="CHEBI:57540"/>
        <dbReference type="ChEBI" id="CHEBI:57634"/>
        <dbReference type="ChEBI" id="CHEBI:57945"/>
        <dbReference type="ChEBI" id="CHEBI:61381"/>
        <dbReference type="EC" id="1.1.1.17"/>
    </reaction>
</comment>
<keyword evidence="5 6" id="KW-0520">NAD</keyword>
<proteinExistence type="inferred from homology"/>
<accession>A0A497E3L7</accession>
<comment type="similarity">
    <text evidence="1 6">Belongs to the mannitol dehydrogenase family.</text>
</comment>
<dbReference type="EMBL" id="QMPZ01000058">
    <property type="protein sequence ID" value="RLE09180.1"/>
    <property type="molecule type" value="Genomic_DNA"/>
</dbReference>